<dbReference type="FunCoup" id="E9I768">
    <property type="interactions" value="11"/>
</dbReference>
<organism evidence="7 8">
    <name type="scientific">Daphnia pulex</name>
    <name type="common">Water flea</name>
    <dbReference type="NCBI Taxonomy" id="6669"/>
    <lineage>
        <taxon>Eukaryota</taxon>
        <taxon>Metazoa</taxon>
        <taxon>Ecdysozoa</taxon>
        <taxon>Arthropoda</taxon>
        <taxon>Crustacea</taxon>
        <taxon>Branchiopoda</taxon>
        <taxon>Diplostraca</taxon>
        <taxon>Cladocera</taxon>
        <taxon>Anomopoda</taxon>
        <taxon>Daphniidae</taxon>
        <taxon>Daphnia</taxon>
    </lineage>
</organism>
<dbReference type="OMA" id="ETLQMWC"/>
<dbReference type="EMBL" id="GL736994">
    <property type="protein sequence ID" value="EFX60162.1"/>
    <property type="molecule type" value="Genomic_DNA"/>
</dbReference>
<feature type="non-terminal residue" evidence="7">
    <location>
        <position position="1"/>
    </location>
</feature>
<dbReference type="STRING" id="6669.E9I768"/>
<dbReference type="GO" id="GO:0005743">
    <property type="term" value="C:mitochondrial inner membrane"/>
    <property type="evidence" value="ECO:0000318"/>
    <property type="project" value="GO_Central"/>
</dbReference>
<dbReference type="InterPro" id="IPR044925">
    <property type="entry name" value="His-Me_finger_sf"/>
</dbReference>
<keyword evidence="3" id="KW-0255">Endonuclease</keyword>
<dbReference type="PANTHER" id="PTHR13966">
    <property type="entry name" value="ENDONUCLEASE RELATED"/>
    <property type="match status" value="1"/>
</dbReference>
<evidence type="ECO:0000256" key="1">
    <source>
        <dbReference type="ARBA" id="ARBA00010052"/>
    </source>
</evidence>
<comment type="similarity">
    <text evidence="1">Belongs to the DNA/RNA non-specific endonuclease family.</text>
</comment>
<protein>
    <recommendedName>
        <fullName evidence="6">DNA/RNA non-specific endonuclease/pyrophosphatase/phosphodiesterase domain-containing protein</fullName>
    </recommendedName>
</protein>
<dbReference type="GO" id="GO:0004521">
    <property type="term" value="F:RNA endonuclease activity"/>
    <property type="evidence" value="ECO:0000318"/>
    <property type="project" value="GO_Central"/>
</dbReference>
<dbReference type="InterPro" id="IPR001604">
    <property type="entry name" value="Endo_G_ENPP1-like_dom"/>
</dbReference>
<name>E9I768_DAPPU</name>
<dbReference type="HOGENOM" id="CLU_048495_0_0_1"/>
<keyword evidence="5" id="KW-0479">Metal-binding</keyword>
<dbReference type="InterPro" id="IPR040255">
    <property type="entry name" value="Non-specific_endonuclease"/>
</dbReference>
<dbReference type="Proteomes" id="UP000000305">
    <property type="component" value="Unassembled WGS sequence"/>
</dbReference>
<feature type="binding site" evidence="5">
    <location>
        <position position="121"/>
    </location>
    <ligand>
        <name>Mg(2+)</name>
        <dbReference type="ChEBI" id="CHEBI:18420"/>
        <note>catalytic</note>
    </ligand>
</feature>
<keyword evidence="8" id="KW-1185">Reference proteome</keyword>
<evidence type="ECO:0000256" key="3">
    <source>
        <dbReference type="ARBA" id="ARBA00022759"/>
    </source>
</evidence>
<keyword evidence="3" id="KW-0378">Hydrolase</keyword>
<dbReference type="GO" id="GO:0006309">
    <property type="term" value="P:apoptotic DNA fragmentation"/>
    <property type="evidence" value="ECO:0000318"/>
    <property type="project" value="GO_Central"/>
</dbReference>
<feature type="active site" description="Proton acceptor" evidence="4">
    <location>
        <position position="91"/>
    </location>
</feature>
<accession>E9I768</accession>
<evidence type="ECO:0000313" key="7">
    <source>
        <dbReference type="EMBL" id="EFX60162.1"/>
    </source>
</evidence>
<evidence type="ECO:0000256" key="5">
    <source>
        <dbReference type="PIRSR" id="PIRSR640255-2"/>
    </source>
</evidence>
<dbReference type="GO" id="GO:0005634">
    <property type="term" value="C:nucleus"/>
    <property type="evidence" value="ECO:0000318"/>
    <property type="project" value="GO_Central"/>
</dbReference>
<dbReference type="GO" id="GO:0000014">
    <property type="term" value="F:single-stranded DNA endodeoxyribonuclease activity"/>
    <property type="evidence" value="ECO:0000318"/>
    <property type="project" value="GO_Central"/>
</dbReference>
<dbReference type="KEGG" id="dpx:DAPPUDRAFT_72602"/>
<dbReference type="InParanoid" id="E9I768"/>
<evidence type="ECO:0000256" key="2">
    <source>
        <dbReference type="ARBA" id="ARBA00022722"/>
    </source>
</evidence>
<dbReference type="Gene3D" id="3.40.570.10">
    <property type="entry name" value="Extracellular Endonuclease, subunit A"/>
    <property type="match status" value="1"/>
</dbReference>
<reference evidence="7 8" key="1">
    <citation type="journal article" date="2011" name="Science">
        <title>The ecoresponsive genome of Daphnia pulex.</title>
        <authorList>
            <person name="Colbourne J.K."/>
            <person name="Pfrender M.E."/>
            <person name="Gilbert D."/>
            <person name="Thomas W.K."/>
            <person name="Tucker A."/>
            <person name="Oakley T.H."/>
            <person name="Tokishita S."/>
            <person name="Aerts A."/>
            <person name="Arnold G.J."/>
            <person name="Basu M.K."/>
            <person name="Bauer D.J."/>
            <person name="Caceres C.E."/>
            <person name="Carmel L."/>
            <person name="Casola C."/>
            <person name="Choi J.H."/>
            <person name="Detter J.C."/>
            <person name="Dong Q."/>
            <person name="Dusheyko S."/>
            <person name="Eads B.D."/>
            <person name="Frohlich T."/>
            <person name="Geiler-Samerotte K.A."/>
            <person name="Gerlach D."/>
            <person name="Hatcher P."/>
            <person name="Jogdeo S."/>
            <person name="Krijgsveld J."/>
            <person name="Kriventseva E.V."/>
            <person name="Kultz D."/>
            <person name="Laforsch C."/>
            <person name="Lindquist E."/>
            <person name="Lopez J."/>
            <person name="Manak J.R."/>
            <person name="Muller J."/>
            <person name="Pangilinan J."/>
            <person name="Patwardhan R.P."/>
            <person name="Pitluck S."/>
            <person name="Pritham E.J."/>
            <person name="Rechtsteiner A."/>
            <person name="Rho M."/>
            <person name="Rogozin I.B."/>
            <person name="Sakarya O."/>
            <person name="Salamov A."/>
            <person name="Schaack S."/>
            <person name="Shapiro H."/>
            <person name="Shiga Y."/>
            <person name="Skalitzky C."/>
            <person name="Smith Z."/>
            <person name="Souvorov A."/>
            <person name="Sung W."/>
            <person name="Tang Z."/>
            <person name="Tsuchiya D."/>
            <person name="Tu H."/>
            <person name="Vos H."/>
            <person name="Wang M."/>
            <person name="Wolf Y.I."/>
            <person name="Yamagata H."/>
            <person name="Yamada T."/>
            <person name="Ye Y."/>
            <person name="Shaw J.R."/>
            <person name="Andrews J."/>
            <person name="Crease T.J."/>
            <person name="Tang H."/>
            <person name="Lucas S.M."/>
            <person name="Robertson H.M."/>
            <person name="Bork P."/>
            <person name="Koonin E.V."/>
            <person name="Zdobnov E.M."/>
            <person name="Grigoriev I.V."/>
            <person name="Lynch M."/>
            <person name="Boore J.L."/>
        </authorList>
    </citation>
    <scope>NUCLEOTIDE SEQUENCE [LARGE SCALE GENOMIC DNA]</scope>
</reference>
<dbReference type="GO" id="GO:0046872">
    <property type="term" value="F:metal ion binding"/>
    <property type="evidence" value="ECO:0007669"/>
    <property type="project" value="UniProtKB-KW"/>
</dbReference>
<proteinExistence type="inferred from homology"/>
<dbReference type="GO" id="GO:0003676">
    <property type="term" value="F:nucleic acid binding"/>
    <property type="evidence" value="ECO:0007669"/>
    <property type="project" value="InterPro"/>
</dbReference>
<feature type="domain" description="DNA/RNA non-specific endonuclease/pyrophosphatase/phosphodiesterase" evidence="6">
    <location>
        <begin position="2"/>
        <end position="249"/>
    </location>
</feature>
<dbReference type="InterPro" id="IPR044929">
    <property type="entry name" value="DNA/RNA_non-sp_Endonuclease_sf"/>
</dbReference>
<dbReference type="SMART" id="SM00892">
    <property type="entry name" value="Endonuclease_NS"/>
    <property type="match status" value="1"/>
</dbReference>
<sequence>QFISLYDMCHDKDLALNYYSINTVYGRSANAGDRKSQRPTFSQDGYYPGLNVNQLYTQVNQTETLAQILGSRELANFYIKPKTQYFLSRGHLAPNGDFIDADSQRASFYFMNAAPQFQTFNGGNWRLLEEGIRNEAFARQVDLTIYTGTFSVMTLVDIKGVPKNIYLAFDGNNNGLIPAPKYYWKLIHEPISNTATAVIGINSPYVNPVKLEDIICPDVCDQIPWVKAALPELTEISKGYTFCCSAADLHKAIAYAPDLNVPLFGVNAASSIITNAYISVVTLVCLFAYRSLHA</sequence>
<dbReference type="AlphaFoldDB" id="E9I768"/>
<dbReference type="SUPFAM" id="SSF54060">
    <property type="entry name" value="His-Me finger endonucleases"/>
    <property type="match status" value="1"/>
</dbReference>
<dbReference type="eggNOG" id="ENOG502S2JM">
    <property type="taxonomic scope" value="Eukaryota"/>
</dbReference>
<keyword evidence="2" id="KW-0540">Nuclease</keyword>
<evidence type="ECO:0000259" key="6">
    <source>
        <dbReference type="SMART" id="SM00892"/>
    </source>
</evidence>
<evidence type="ECO:0000256" key="4">
    <source>
        <dbReference type="PIRSR" id="PIRSR640255-1"/>
    </source>
</evidence>
<evidence type="ECO:0000313" key="8">
    <source>
        <dbReference type="Proteomes" id="UP000000305"/>
    </source>
</evidence>
<dbReference type="PhylomeDB" id="E9I768"/>
<gene>
    <name evidence="7" type="ORF">DAPPUDRAFT_72602</name>
</gene>
<dbReference type="OrthoDB" id="5960141at2759"/>
<dbReference type="FunFam" id="3.40.570.10:FF:000007">
    <property type="entry name" value="Alkaline nuclease"/>
    <property type="match status" value="1"/>
</dbReference>
<dbReference type="PANTHER" id="PTHR13966:SF19">
    <property type="entry name" value="NUCLEASE EXOG, MITOCHONDRIAL"/>
    <property type="match status" value="1"/>
</dbReference>
<dbReference type="Pfam" id="PF01223">
    <property type="entry name" value="Endonuclease_NS"/>
    <property type="match status" value="1"/>
</dbReference>